<dbReference type="Proteomes" id="UP000565262">
    <property type="component" value="Unassembled WGS sequence"/>
</dbReference>
<organism evidence="2 3">
    <name type="scientific">Oceanospirillum sediminis</name>
    <dbReference type="NCBI Taxonomy" id="2760088"/>
    <lineage>
        <taxon>Bacteria</taxon>
        <taxon>Pseudomonadati</taxon>
        <taxon>Pseudomonadota</taxon>
        <taxon>Gammaproteobacteria</taxon>
        <taxon>Oceanospirillales</taxon>
        <taxon>Oceanospirillaceae</taxon>
        <taxon>Oceanospirillum</taxon>
    </lineage>
</organism>
<proteinExistence type="predicted"/>
<evidence type="ECO:0000313" key="2">
    <source>
        <dbReference type="EMBL" id="MBB1487637.1"/>
    </source>
</evidence>
<dbReference type="InterPro" id="IPR002818">
    <property type="entry name" value="DJ-1/PfpI"/>
</dbReference>
<sequence length="198" mass="21785">MHISIVTLDQFNELDSFIALGLLGRVQGEQWKISIASPTDTVTSMNGVEIRRHIPLEQVIETDAVILGSGLQTRAFIEDKTQLSRLALDPNRQIIGSQCSGALILLALGVLSDQPVCTDLTTRPYAERFGNSIMEQAFFARSNIASAGGCLASQYLAFWMIARLKGVQQACEALHYMAPVGEKEQWIEQAMQVVSPYL</sequence>
<name>A0A839IT77_9GAMM</name>
<evidence type="ECO:0000259" key="1">
    <source>
        <dbReference type="Pfam" id="PF01965"/>
    </source>
</evidence>
<comment type="caution">
    <text evidence="2">The sequence shown here is derived from an EMBL/GenBank/DDBJ whole genome shotgun (WGS) entry which is preliminary data.</text>
</comment>
<dbReference type="Pfam" id="PF01965">
    <property type="entry name" value="DJ-1_PfpI"/>
    <property type="match status" value="1"/>
</dbReference>
<dbReference type="Gene3D" id="3.40.50.880">
    <property type="match status" value="1"/>
</dbReference>
<dbReference type="InterPro" id="IPR029062">
    <property type="entry name" value="Class_I_gatase-like"/>
</dbReference>
<dbReference type="InterPro" id="IPR052158">
    <property type="entry name" value="INH-QAR"/>
</dbReference>
<dbReference type="PANTHER" id="PTHR43130">
    <property type="entry name" value="ARAC-FAMILY TRANSCRIPTIONAL REGULATOR"/>
    <property type="match status" value="1"/>
</dbReference>
<protein>
    <submittedName>
        <fullName evidence="2">DJ-1/PfpI family protein</fullName>
    </submittedName>
</protein>
<reference evidence="2 3" key="1">
    <citation type="submission" date="2020-08" db="EMBL/GenBank/DDBJ databases">
        <title>Oceanospirillum sp. nov. isolated from marine sediment.</title>
        <authorList>
            <person name="Ji X."/>
        </authorList>
    </citation>
    <scope>NUCLEOTIDE SEQUENCE [LARGE SCALE GENOMIC DNA]</scope>
    <source>
        <strain evidence="2 3">D5</strain>
    </source>
</reference>
<evidence type="ECO:0000313" key="3">
    <source>
        <dbReference type="Proteomes" id="UP000565262"/>
    </source>
</evidence>
<dbReference type="PANTHER" id="PTHR43130:SF2">
    <property type="entry name" value="DJ-1_PFPI DOMAIN-CONTAINING PROTEIN"/>
    <property type="match status" value="1"/>
</dbReference>
<accession>A0A839IT77</accession>
<gene>
    <name evidence="2" type="ORF">H4O21_13560</name>
</gene>
<dbReference type="EMBL" id="JACJFM010000017">
    <property type="protein sequence ID" value="MBB1487637.1"/>
    <property type="molecule type" value="Genomic_DNA"/>
</dbReference>
<dbReference type="AlphaFoldDB" id="A0A839IT77"/>
<feature type="domain" description="DJ-1/PfpI" evidence="1">
    <location>
        <begin position="3"/>
        <end position="156"/>
    </location>
</feature>
<dbReference type="SUPFAM" id="SSF52317">
    <property type="entry name" value="Class I glutamine amidotransferase-like"/>
    <property type="match status" value="1"/>
</dbReference>
<dbReference type="GO" id="GO:0006355">
    <property type="term" value="P:regulation of DNA-templated transcription"/>
    <property type="evidence" value="ECO:0007669"/>
    <property type="project" value="TreeGrafter"/>
</dbReference>
<keyword evidence="3" id="KW-1185">Reference proteome</keyword>
<dbReference type="RefSeq" id="WP_182809415.1">
    <property type="nucleotide sequence ID" value="NZ_JACJFM010000017.1"/>
</dbReference>